<evidence type="ECO:0000313" key="2">
    <source>
        <dbReference type="EMBL" id="GAA3551303.1"/>
    </source>
</evidence>
<accession>A0ABP6WH64</accession>
<feature type="region of interest" description="Disordered" evidence="1">
    <location>
        <begin position="1"/>
        <end position="54"/>
    </location>
</feature>
<reference evidence="3" key="1">
    <citation type="journal article" date="2019" name="Int. J. Syst. Evol. Microbiol.">
        <title>The Global Catalogue of Microorganisms (GCM) 10K type strain sequencing project: providing services to taxonomists for standard genome sequencing and annotation.</title>
        <authorList>
            <consortium name="The Broad Institute Genomics Platform"/>
            <consortium name="The Broad Institute Genome Sequencing Center for Infectious Disease"/>
            <person name="Wu L."/>
            <person name="Ma J."/>
        </authorList>
    </citation>
    <scope>NUCLEOTIDE SEQUENCE [LARGE SCALE GENOMIC DNA]</scope>
    <source>
        <strain evidence="3">JCM 17460</strain>
    </source>
</reference>
<feature type="compositionally biased region" description="Basic and acidic residues" evidence="1">
    <location>
        <begin position="13"/>
        <end position="29"/>
    </location>
</feature>
<evidence type="ECO:0000256" key="1">
    <source>
        <dbReference type="SAM" id="MobiDB-lite"/>
    </source>
</evidence>
<dbReference type="RefSeq" id="WP_218235911.1">
    <property type="nucleotide sequence ID" value="NZ_BAABBB010000028.1"/>
</dbReference>
<name>A0ABP6WH64_9ACTN</name>
<evidence type="ECO:0000313" key="3">
    <source>
        <dbReference type="Proteomes" id="UP001500301"/>
    </source>
</evidence>
<dbReference type="EMBL" id="BAABBB010000028">
    <property type="protein sequence ID" value="GAA3551303.1"/>
    <property type="molecule type" value="Genomic_DNA"/>
</dbReference>
<proteinExistence type="predicted"/>
<dbReference type="Proteomes" id="UP001500301">
    <property type="component" value="Unassembled WGS sequence"/>
</dbReference>
<organism evidence="2 3">
    <name type="scientific">Nocardioides daeguensis</name>
    <dbReference type="NCBI Taxonomy" id="908359"/>
    <lineage>
        <taxon>Bacteria</taxon>
        <taxon>Bacillati</taxon>
        <taxon>Actinomycetota</taxon>
        <taxon>Actinomycetes</taxon>
        <taxon>Propionibacteriales</taxon>
        <taxon>Nocardioidaceae</taxon>
        <taxon>Nocardioides</taxon>
    </lineage>
</organism>
<gene>
    <name evidence="2" type="ORF">GCM10022263_42700</name>
</gene>
<protein>
    <submittedName>
        <fullName evidence="2">Uncharacterized protein</fullName>
    </submittedName>
</protein>
<comment type="caution">
    <text evidence="2">The sequence shown here is derived from an EMBL/GenBank/DDBJ whole genome shotgun (WGS) entry which is preliminary data.</text>
</comment>
<sequence>MFTTSTRPGAQYRDSREWGPAKHDPEHPFHLAQLDTPAAGTDLRDGDAGLPDDN</sequence>
<keyword evidence="3" id="KW-1185">Reference proteome</keyword>